<evidence type="ECO:0000313" key="3">
    <source>
        <dbReference type="Proteomes" id="UP000295696"/>
    </source>
</evidence>
<accession>A0A4R3J2N1</accession>
<dbReference type="Proteomes" id="UP000295696">
    <property type="component" value="Unassembled WGS sequence"/>
</dbReference>
<dbReference type="Gene3D" id="3.20.20.450">
    <property type="entry name" value="EAL domain"/>
    <property type="match status" value="1"/>
</dbReference>
<dbReference type="PANTHER" id="PTHR33121">
    <property type="entry name" value="CYCLIC DI-GMP PHOSPHODIESTERASE PDEF"/>
    <property type="match status" value="1"/>
</dbReference>
<dbReference type="SUPFAM" id="SSF141868">
    <property type="entry name" value="EAL domain-like"/>
    <property type="match status" value="1"/>
</dbReference>
<dbReference type="CDD" id="cd01948">
    <property type="entry name" value="EAL"/>
    <property type="match status" value="1"/>
</dbReference>
<dbReference type="PROSITE" id="PS50883">
    <property type="entry name" value="EAL"/>
    <property type="match status" value="1"/>
</dbReference>
<name>A0A4R3J2N1_9RHOB</name>
<dbReference type="InterPro" id="IPR035919">
    <property type="entry name" value="EAL_sf"/>
</dbReference>
<dbReference type="InterPro" id="IPR050706">
    <property type="entry name" value="Cyclic-di-GMP_PDE-like"/>
</dbReference>
<organism evidence="2 3">
    <name type="scientific">Primorskyibacter sedentarius</name>
    <dbReference type="NCBI Taxonomy" id="745311"/>
    <lineage>
        <taxon>Bacteria</taxon>
        <taxon>Pseudomonadati</taxon>
        <taxon>Pseudomonadota</taxon>
        <taxon>Alphaproteobacteria</taxon>
        <taxon>Rhodobacterales</taxon>
        <taxon>Roseobacteraceae</taxon>
        <taxon>Primorskyibacter</taxon>
    </lineage>
</organism>
<dbReference type="InterPro" id="IPR001633">
    <property type="entry name" value="EAL_dom"/>
</dbReference>
<comment type="caution">
    <text evidence="2">The sequence shown here is derived from an EMBL/GenBank/DDBJ whole genome shotgun (WGS) entry which is preliminary data.</text>
</comment>
<dbReference type="EMBL" id="SLZU01000025">
    <property type="protein sequence ID" value="TCS58478.1"/>
    <property type="molecule type" value="Genomic_DNA"/>
</dbReference>
<dbReference type="Pfam" id="PF00563">
    <property type="entry name" value="EAL"/>
    <property type="match status" value="1"/>
</dbReference>
<gene>
    <name evidence="2" type="ORF">EDD52_12537</name>
</gene>
<evidence type="ECO:0000259" key="1">
    <source>
        <dbReference type="PROSITE" id="PS50883"/>
    </source>
</evidence>
<reference evidence="2 3" key="1">
    <citation type="submission" date="2019-03" db="EMBL/GenBank/DDBJ databases">
        <title>Genomic Encyclopedia of Type Strains, Phase IV (KMG-IV): sequencing the most valuable type-strain genomes for metagenomic binning, comparative biology and taxonomic classification.</title>
        <authorList>
            <person name="Goeker M."/>
        </authorList>
    </citation>
    <scope>NUCLEOTIDE SEQUENCE [LARGE SCALE GENOMIC DNA]</scope>
    <source>
        <strain evidence="2 3">DSM 104836</strain>
    </source>
</reference>
<dbReference type="RefSeq" id="WP_132248503.1">
    <property type="nucleotide sequence ID" value="NZ_CBDUOC010000051.1"/>
</dbReference>
<dbReference type="OrthoDB" id="23692at2"/>
<proteinExistence type="predicted"/>
<dbReference type="PANTHER" id="PTHR33121:SF79">
    <property type="entry name" value="CYCLIC DI-GMP PHOSPHODIESTERASE PDED-RELATED"/>
    <property type="match status" value="1"/>
</dbReference>
<dbReference type="AlphaFoldDB" id="A0A4R3J2N1"/>
<dbReference type="SMART" id="SM00052">
    <property type="entry name" value="EAL"/>
    <property type="match status" value="1"/>
</dbReference>
<dbReference type="GO" id="GO:0071111">
    <property type="term" value="F:cyclic-guanylate-specific phosphodiesterase activity"/>
    <property type="evidence" value="ECO:0007669"/>
    <property type="project" value="InterPro"/>
</dbReference>
<evidence type="ECO:0000313" key="2">
    <source>
        <dbReference type="EMBL" id="TCS58478.1"/>
    </source>
</evidence>
<keyword evidence="3" id="KW-1185">Reference proteome</keyword>
<feature type="domain" description="EAL" evidence="1">
    <location>
        <begin position="25"/>
        <end position="275"/>
    </location>
</feature>
<sequence length="277" mass="30846">MGLQHKAALQENSRNALALAIEKRDADTIKMVEAAVRHRHVLLAYQPIVQAANPGRTAFYEGLIRVLDETGRVIPAKDFIHAVEETETGRLLDCIALDKGLRALESQPALRLSINMSARSIGYKKWMRTLQRGLARNPTVGERLILEITESSAMLVPEIVVGFMQDLQGKGISFALDDFGAGYTAFRHFKDFQFDILKIDGQFITGIARDPDNQVLTRAMLAVAQQFDMFTVAERVERAEDAAFLQTLGVNCMQGYFYGAPTVCPPWEKETVERASA</sequence>
<protein>
    <submittedName>
        <fullName evidence="2">EAL domain-containing protein (Putative c-di-GMP-specific phosphodiesterase class I)</fullName>
    </submittedName>
</protein>